<name>A0A4Q7MR40_9BACT</name>
<dbReference type="InterPro" id="IPR025711">
    <property type="entry name" value="PepSY"/>
</dbReference>
<dbReference type="PANTHER" id="PTHR34219">
    <property type="entry name" value="IRON-REGULATED INNER MEMBRANE PROTEIN-RELATED"/>
    <property type="match status" value="1"/>
</dbReference>
<feature type="transmembrane region" description="Helical" evidence="1">
    <location>
        <begin position="445"/>
        <end position="472"/>
    </location>
</feature>
<dbReference type="Pfam" id="PF03413">
    <property type="entry name" value="PepSY"/>
    <property type="match status" value="1"/>
</dbReference>
<protein>
    <submittedName>
        <fullName evidence="3">Putative iron-regulated membrane protein</fullName>
    </submittedName>
</protein>
<dbReference type="Pfam" id="PF03929">
    <property type="entry name" value="PepSY_TM"/>
    <property type="match status" value="1"/>
</dbReference>
<organism evidence="3 4">
    <name type="scientific">Pseudobacter ginsenosidimutans</name>
    <dbReference type="NCBI Taxonomy" id="661488"/>
    <lineage>
        <taxon>Bacteria</taxon>
        <taxon>Pseudomonadati</taxon>
        <taxon>Bacteroidota</taxon>
        <taxon>Chitinophagia</taxon>
        <taxon>Chitinophagales</taxon>
        <taxon>Chitinophagaceae</taxon>
        <taxon>Pseudobacter</taxon>
    </lineage>
</organism>
<accession>A0A4Q7MR40</accession>
<evidence type="ECO:0000313" key="3">
    <source>
        <dbReference type="EMBL" id="RZS69219.1"/>
    </source>
</evidence>
<feature type="transmembrane region" description="Helical" evidence="1">
    <location>
        <begin position="21"/>
        <end position="43"/>
    </location>
</feature>
<evidence type="ECO:0000259" key="2">
    <source>
        <dbReference type="Pfam" id="PF03413"/>
    </source>
</evidence>
<dbReference type="EMBL" id="SGXA01000003">
    <property type="protein sequence ID" value="RZS69219.1"/>
    <property type="molecule type" value="Genomic_DNA"/>
</dbReference>
<keyword evidence="4" id="KW-1185">Reference proteome</keyword>
<keyword evidence="1" id="KW-1133">Transmembrane helix</keyword>
<dbReference type="AlphaFoldDB" id="A0A4Q7MR40"/>
<dbReference type="OrthoDB" id="111691at2"/>
<dbReference type="PANTHER" id="PTHR34219:SF3">
    <property type="entry name" value="BLL7967 PROTEIN"/>
    <property type="match status" value="1"/>
</dbReference>
<dbReference type="InterPro" id="IPR005625">
    <property type="entry name" value="PepSY-ass_TM"/>
</dbReference>
<feature type="transmembrane region" description="Helical" evidence="1">
    <location>
        <begin position="484"/>
        <end position="503"/>
    </location>
</feature>
<feature type="transmembrane region" description="Helical" evidence="1">
    <location>
        <begin position="416"/>
        <end position="439"/>
    </location>
</feature>
<sequence>MTKKKKGWALHQKRWFGKWHLYLGIIAGAILVVVGLTGSILVFQDEIDIALNKDLFESMKGQKRYSIEEVVPVVQQKYPTKEFDYVMYADVKNPNATYRFFNFHTEEEFFINPYTAELSGKRLVNSSFIRIVMNIHRTLLVPVAGRYIVGFATLCMLILTISGLRLWVPQQYKKWKQWKAVLTVNFRASFKRQNYDWHNVIGFYTAPIVILLSITGIAITFSTLFIGSLFMITGQSPQSVASIFGQKSVVVEGAKTLTLAEVSAIAHQQMPTAVLIGAAIPDEKDGVYRLDMKSPGASKEGNRVMMMVDQYSGKITLNSETDFPNIGNSYLSWLTPLHYGTFGGMPTRILALIGGLVPLLLFITGFIIWWPRYKKQKGKATYVEPKPTVKERELESIRQLPFGKYFVHHFKKGLKYALLLLVCAFLSGALYGLISGVIIQPALFTVLYTGISIGVNFVIAFFAFTFTGVFLAPFRKGSKPVYKYFALSLAFLVVFLPVIVAMGKWCTDLF</sequence>
<feature type="transmembrane region" description="Helical" evidence="1">
    <location>
        <begin position="201"/>
        <end position="232"/>
    </location>
</feature>
<feature type="transmembrane region" description="Helical" evidence="1">
    <location>
        <begin position="147"/>
        <end position="168"/>
    </location>
</feature>
<keyword evidence="1" id="KW-0812">Transmembrane</keyword>
<dbReference type="Proteomes" id="UP000293874">
    <property type="component" value="Unassembled WGS sequence"/>
</dbReference>
<evidence type="ECO:0000256" key="1">
    <source>
        <dbReference type="SAM" id="Phobius"/>
    </source>
</evidence>
<feature type="transmembrane region" description="Helical" evidence="1">
    <location>
        <begin position="349"/>
        <end position="370"/>
    </location>
</feature>
<feature type="domain" description="PepSY" evidence="2">
    <location>
        <begin position="257"/>
        <end position="316"/>
    </location>
</feature>
<keyword evidence="1" id="KW-0472">Membrane</keyword>
<proteinExistence type="predicted"/>
<gene>
    <name evidence="3" type="ORF">EV199_5053</name>
</gene>
<comment type="caution">
    <text evidence="3">The sequence shown here is derived from an EMBL/GenBank/DDBJ whole genome shotgun (WGS) entry which is preliminary data.</text>
</comment>
<evidence type="ECO:0000313" key="4">
    <source>
        <dbReference type="Proteomes" id="UP000293874"/>
    </source>
</evidence>
<reference evidence="3 4" key="1">
    <citation type="submission" date="2019-02" db="EMBL/GenBank/DDBJ databases">
        <title>Genomic Encyclopedia of Type Strains, Phase IV (KMG-IV): sequencing the most valuable type-strain genomes for metagenomic binning, comparative biology and taxonomic classification.</title>
        <authorList>
            <person name="Goeker M."/>
        </authorList>
    </citation>
    <scope>NUCLEOTIDE SEQUENCE [LARGE SCALE GENOMIC DNA]</scope>
    <source>
        <strain evidence="3 4">DSM 18116</strain>
    </source>
</reference>